<dbReference type="EMBL" id="JBEPIJ010000001">
    <property type="protein sequence ID" value="MES0872749.1"/>
    <property type="molecule type" value="Genomic_DNA"/>
</dbReference>
<dbReference type="Proteomes" id="UP001465331">
    <property type="component" value="Unassembled WGS sequence"/>
</dbReference>
<protein>
    <recommendedName>
        <fullName evidence="3">IrrE N-terminal-like domain-containing protein</fullName>
    </recommendedName>
</protein>
<reference evidence="1 2" key="1">
    <citation type="submission" date="2024-06" db="EMBL/GenBank/DDBJ databases">
        <authorList>
            <person name="Li Z."/>
            <person name="Jiang Y."/>
        </authorList>
    </citation>
    <scope>NUCLEOTIDE SEQUENCE [LARGE SCALE GENOMIC DNA]</scope>
    <source>
        <strain evidence="1 2">HSW-8</strain>
    </source>
</reference>
<accession>A0ABV2A6I2</accession>
<evidence type="ECO:0000313" key="2">
    <source>
        <dbReference type="Proteomes" id="UP001465331"/>
    </source>
</evidence>
<gene>
    <name evidence="1" type="ORF">ABSH63_01805</name>
</gene>
<comment type="caution">
    <text evidence="1">The sequence shown here is derived from an EMBL/GenBank/DDBJ whole genome shotgun (WGS) entry which is preliminary data.</text>
</comment>
<evidence type="ECO:0000313" key="1">
    <source>
        <dbReference type="EMBL" id="MES0872749.1"/>
    </source>
</evidence>
<name>A0ABV2A6I2_9GAMM</name>
<organism evidence="1 2">
    <name type="scientific">Sinimarinibacterium thermocellulolyticum</name>
    <dbReference type="NCBI Taxonomy" id="3170016"/>
    <lineage>
        <taxon>Bacteria</taxon>
        <taxon>Pseudomonadati</taxon>
        <taxon>Pseudomonadota</taxon>
        <taxon>Gammaproteobacteria</taxon>
        <taxon>Nevskiales</taxon>
        <taxon>Nevskiaceae</taxon>
        <taxon>Sinimarinibacterium</taxon>
    </lineage>
</organism>
<evidence type="ECO:0008006" key="3">
    <source>
        <dbReference type="Google" id="ProtNLM"/>
    </source>
</evidence>
<sequence length="140" mass="15744">MQLRWVADGDPIPGSYWGESEAGLVGDALFVRADTPVHSALHELCHWLCMDQARRAALHTDAGGEDIEEAGVCYLQSLFADHLPGYSRAQLFADIDAWGYHFRLGGAQAWFERDAEDARAWLQRHGLIDDQQRPIGRRRA</sequence>
<proteinExistence type="predicted"/>
<keyword evidence="2" id="KW-1185">Reference proteome</keyword>